<evidence type="ECO:0000313" key="3">
    <source>
        <dbReference type="Proteomes" id="UP000727654"/>
    </source>
</evidence>
<comment type="caution">
    <text evidence="2">The sequence shown here is derived from an EMBL/GenBank/DDBJ whole genome shotgun (WGS) entry which is preliminary data.</text>
</comment>
<feature type="domain" description="ChrR-like cupin" evidence="1">
    <location>
        <begin position="11"/>
        <end position="111"/>
    </location>
</feature>
<sequence>MSMHYENIDTALIDAEALPWHPFLPYATDVFIKVLKVDPVRGEWITLLKAPADVKLPKHHHSGTVMVYTISGQWRYLEHDWVAGPGSFVYETAGTQHTPAGDSKGEVITLNIVQGDWSLIGPEGQVLAIENWKTVVKRYLDHCASANIKPVDVTSFSV</sequence>
<keyword evidence="3" id="KW-1185">Reference proteome</keyword>
<name>A0ABM8XVQ8_9BURK</name>
<dbReference type="Proteomes" id="UP000727654">
    <property type="component" value="Unassembled WGS sequence"/>
</dbReference>
<dbReference type="Gene3D" id="2.60.120.10">
    <property type="entry name" value="Jelly Rolls"/>
    <property type="match status" value="1"/>
</dbReference>
<accession>A0ABM8XVQ8</accession>
<reference evidence="2 3" key="1">
    <citation type="submission" date="2021-08" db="EMBL/GenBank/DDBJ databases">
        <authorList>
            <person name="Peeters C."/>
        </authorList>
    </citation>
    <scope>NUCLEOTIDE SEQUENCE [LARGE SCALE GENOMIC DNA]</scope>
    <source>
        <strain evidence="2 3">LMG 23992</strain>
    </source>
</reference>
<protein>
    <recommendedName>
        <fullName evidence="1">ChrR-like cupin domain-containing protein</fullName>
    </recommendedName>
</protein>
<dbReference type="Pfam" id="PF12973">
    <property type="entry name" value="Cupin_7"/>
    <property type="match status" value="1"/>
</dbReference>
<evidence type="ECO:0000313" key="2">
    <source>
        <dbReference type="EMBL" id="CAG9184442.1"/>
    </source>
</evidence>
<dbReference type="CDD" id="cd20302">
    <property type="entry name" value="cupin_DAD"/>
    <property type="match status" value="1"/>
</dbReference>
<gene>
    <name evidence="2" type="ORF">LMG23992_05232</name>
</gene>
<dbReference type="InterPro" id="IPR025979">
    <property type="entry name" value="ChrR-like_cupin_dom"/>
</dbReference>
<dbReference type="SUPFAM" id="SSF51182">
    <property type="entry name" value="RmlC-like cupins"/>
    <property type="match status" value="1"/>
</dbReference>
<dbReference type="InterPro" id="IPR011051">
    <property type="entry name" value="RmlC_Cupin_sf"/>
</dbReference>
<organism evidence="2 3">
    <name type="scientific">Cupriavidus laharis</name>
    <dbReference type="NCBI Taxonomy" id="151654"/>
    <lineage>
        <taxon>Bacteria</taxon>
        <taxon>Pseudomonadati</taxon>
        <taxon>Pseudomonadota</taxon>
        <taxon>Betaproteobacteria</taxon>
        <taxon>Burkholderiales</taxon>
        <taxon>Burkholderiaceae</taxon>
        <taxon>Cupriavidus</taxon>
    </lineage>
</organism>
<dbReference type="InterPro" id="IPR014710">
    <property type="entry name" value="RmlC-like_jellyroll"/>
</dbReference>
<dbReference type="EMBL" id="CAJZAI010000024">
    <property type="protein sequence ID" value="CAG9184442.1"/>
    <property type="molecule type" value="Genomic_DNA"/>
</dbReference>
<evidence type="ECO:0000259" key="1">
    <source>
        <dbReference type="Pfam" id="PF12973"/>
    </source>
</evidence>
<proteinExistence type="predicted"/>